<name>A0A9X8JK78_9GAMM</name>
<evidence type="ECO:0000313" key="2">
    <source>
        <dbReference type="EMBL" id="RYC45248.1"/>
    </source>
</evidence>
<accession>A0A9X8JK78</accession>
<feature type="region of interest" description="Disordered" evidence="1">
    <location>
        <begin position="60"/>
        <end position="86"/>
    </location>
</feature>
<evidence type="ECO:0000313" key="3">
    <source>
        <dbReference type="Proteomes" id="UP001138460"/>
    </source>
</evidence>
<dbReference type="EMBL" id="NWTM01000001">
    <property type="protein sequence ID" value="RYC45248.1"/>
    <property type="molecule type" value="Genomic_DNA"/>
</dbReference>
<dbReference type="AlphaFoldDB" id="A0A9X8JK78"/>
<comment type="caution">
    <text evidence="2">The sequence shown here is derived from an EMBL/GenBank/DDBJ whole genome shotgun (WGS) entry which is preliminary data.</text>
</comment>
<dbReference type="OrthoDB" id="6433972at2"/>
<sequence length="86" mass="9258">MLCSNQLSYVAIFSASPSSALRGALCVVGLIASTSFFPKSVLNVPFVWVVNSMVRKTPKSTHSQSIKRTKTGLKGPLTGEIKPNYL</sequence>
<dbReference type="Proteomes" id="UP001138460">
    <property type="component" value="Unassembled WGS sequence"/>
</dbReference>
<evidence type="ECO:0000256" key="1">
    <source>
        <dbReference type="SAM" id="MobiDB-lite"/>
    </source>
</evidence>
<organism evidence="2 3">
    <name type="scientific">Pectobacterium zantedeschiae</name>
    <dbReference type="NCBI Taxonomy" id="2034769"/>
    <lineage>
        <taxon>Bacteria</taxon>
        <taxon>Pseudomonadati</taxon>
        <taxon>Pseudomonadota</taxon>
        <taxon>Gammaproteobacteria</taxon>
        <taxon>Enterobacterales</taxon>
        <taxon>Pectobacteriaceae</taxon>
        <taxon>Pectobacterium</taxon>
    </lineage>
</organism>
<protein>
    <submittedName>
        <fullName evidence="2">Uncharacterized protein</fullName>
    </submittedName>
</protein>
<keyword evidence="3" id="KW-1185">Reference proteome</keyword>
<gene>
    <name evidence="2" type="ORF">CLR69_09730</name>
</gene>
<reference evidence="2 3" key="1">
    <citation type="journal article" date="2018" name="Syst. Appl. Microbiol.">
        <title>Pectobacterium zantedeschiae sp. nov. a new species of a soft rot pathogen isolated from Calla lily (Zantedeschia spp.).</title>
        <authorList>
            <person name="Waleron M."/>
            <person name="Misztak A."/>
            <person name="Waleron M."/>
            <person name="Franczuk M."/>
            <person name="Jonca J."/>
            <person name="Wielgomas B."/>
            <person name="Mikicinski A."/>
            <person name="Popovic T."/>
            <person name="Waleron K."/>
        </authorList>
    </citation>
    <scope>NUCLEOTIDE SEQUENCE [LARGE SCALE GENOMIC DNA]</scope>
    <source>
        <strain evidence="2 3">9M</strain>
    </source>
</reference>
<proteinExistence type="predicted"/>